<dbReference type="Proteomes" id="UP000293535">
    <property type="component" value="Unassembled WGS sequence"/>
</dbReference>
<name>A0A482T501_HALHI</name>
<evidence type="ECO:0000313" key="2">
    <source>
        <dbReference type="Proteomes" id="UP000293535"/>
    </source>
</evidence>
<organism evidence="1 2">
    <name type="scientific">Haloarcula hispanica</name>
    <dbReference type="NCBI Taxonomy" id="51589"/>
    <lineage>
        <taxon>Archaea</taxon>
        <taxon>Methanobacteriati</taxon>
        <taxon>Methanobacteriota</taxon>
        <taxon>Stenosarchaea group</taxon>
        <taxon>Halobacteria</taxon>
        <taxon>Halobacteriales</taxon>
        <taxon>Haloarculaceae</taxon>
        <taxon>Haloarcula</taxon>
    </lineage>
</organism>
<dbReference type="RefSeq" id="WP_129755677.1">
    <property type="nucleotide sequence ID" value="NZ_JAFKAA010000002.1"/>
</dbReference>
<sequence>MTFDSNISTTWGGALADLRDKVSGMANWTLKKDSSGGATELTDGDWFVLTTPTGEDYRIFLGPAGGTYSGVTFEHGPDFDSGTDSWNDRYANDPRSQIGNDGYNDEMSFAPHNGSGMDPTDTGNYWLEYVDGSGFGFYFERSEGDGNDDDVFFGLSQINKTWDYTTADNRESEYVVGVHGSHYDRDYNNENQRMWTNFMSESSGAQASSTQHGFGLTNPDANFGNYPTTDSVVCSRQYENQDGNQAIIGTHDLWVRDASGGESAHQDTIQDSGGSNLYTILKAHSYGTIALGMD</sequence>
<dbReference type="AlphaFoldDB" id="A0A482T501"/>
<gene>
    <name evidence="1" type="ORF">ELS20_11395</name>
</gene>
<dbReference type="EMBL" id="RZIG01000002">
    <property type="protein sequence ID" value="RYJ10536.1"/>
    <property type="molecule type" value="Genomic_DNA"/>
</dbReference>
<protein>
    <submittedName>
        <fullName evidence="1">Uncharacterized protein</fullName>
    </submittedName>
</protein>
<comment type="caution">
    <text evidence="1">The sequence shown here is derived from an EMBL/GenBank/DDBJ whole genome shotgun (WGS) entry which is preliminary data.</text>
</comment>
<accession>A0A482T501</accession>
<proteinExistence type="predicted"/>
<reference evidence="1 2" key="1">
    <citation type="submission" date="2018-12" db="EMBL/GenBank/DDBJ databases">
        <title>Draft genome sequence of Haloarcula hispinica strain 18.1, an halophilic archaeon isolated from Chott El Jerid of Southern Tunisia.</title>
        <authorList>
            <person name="Najjari A."/>
            <person name="Ben Dhia O."/>
            <person name="Ferjani R."/>
            <person name="Mahjoubi M."/>
            <person name="Sghaier H."/>
            <person name="Elshahed M."/>
            <person name="Ouzari H.I."/>
            <person name="Cherid A."/>
            <person name="Youssef N."/>
        </authorList>
    </citation>
    <scope>NUCLEOTIDE SEQUENCE [LARGE SCALE GENOMIC DNA]</scope>
    <source>
        <strain evidence="1 2">18.1</strain>
    </source>
</reference>
<evidence type="ECO:0000313" key="1">
    <source>
        <dbReference type="EMBL" id="RYJ10536.1"/>
    </source>
</evidence>